<evidence type="ECO:0008006" key="4">
    <source>
        <dbReference type="Google" id="ProtNLM"/>
    </source>
</evidence>
<dbReference type="Proteomes" id="UP000183015">
    <property type="component" value="Unassembled WGS sequence"/>
</dbReference>
<reference evidence="3" key="1">
    <citation type="submission" date="2016-10" db="EMBL/GenBank/DDBJ databases">
        <authorList>
            <person name="Varghese N."/>
        </authorList>
    </citation>
    <scope>NUCLEOTIDE SEQUENCE [LARGE SCALE GENOMIC DNA]</scope>
    <source>
        <strain evidence="3">DSM 45096 / BCRC 16803 / CGMCC 4.1857 / CIP 109030 / JCM 12277 / KCTC 19219 / NBRC 100920 / 33214</strain>
    </source>
</reference>
<evidence type="ECO:0000256" key="1">
    <source>
        <dbReference type="SAM" id="SignalP"/>
    </source>
</evidence>
<dbReference type="eggNOG" id="ENOG5030F68">
    <property type="taxonomic scope" value="Bacteria"/>
</dbReference>
<protein>
    <recommendedName>
        <fullName evidence="4">Secreted protein</fullName>
    </recommendedName>
</protein>
<feature type="chain" id="PRO_5010242079" description="Secreted protein" evidence="1">
    <location>
        <begin position="33"/>
        <end position="184"/>
    </location>
</feature>
<keyword evidence="3" id="KW-1185">Reference proteome</keyword>
<evidence type="ECO:0000313" key="2">
    <source>
        <dbReference type="EMBL" id="SEL17165.1"/>
    </source>
</evidence>
<dbReference type="EMBL" id="FOAZ01000006">
    <property type="protein sequence ID" value="SEL17165.1"/>
    <property type="molecule type" value="Genomic_DNA"/>
</dbReference>
<name>A0A1H7N2I2_STRJI</name>
<dbReference type="RefSeq" id="WP_042447188.1">
    <property type="nucleotide sequence ID" value="NZ_BBPN01000012.1"/>
</dbReference>
<keyword evidence="1" id="KW-0732">Signal</keyword>
<feature type="signal peptide" evidence="1">
    <location>
        <begin position="1"/>
        <end position="32"/>
    </location>
</feature>
<evidence type="ECO:0000313" key="3">
    <source>
        <dbReference type="Proteomes" id="UP000183015"/>
    </source>
</evidence>
<sequence length="184" mass="19012">MTARLRKPIAMAAAALALAGGATVTTSVAAHAAPRSCVWTSESTDGTESVRDGNGTVVVAGWIDQQYDYCGNTRAVFVWNNAFRTTGHPGITGAWVRAINQSYDNLGTWSDSGRTPVGSLAGPAVATASIGVHAGGTDSWTGESILHITYANGQARDCVAWSTTHDYHTGGTIAGGVRNGTCQL</sequence>
<accession>A0A1H7N2I2</accession>
<dbReference type="AlphaFoldDB" id="A0A1H7N2I2"/>
<proteinExistence type="predicted"/>
<organism evidence="2 3">
    <name type="scientific">Streptacidiphilus jiangxiensis</name>
    <dbReference type="NCBI Taxonomy" id="235985"/>
    <lineage>
        <taxon>Bacteria</taxon>
        <taxon>Bacillati</taxon>
        <taxon>Actinomycetota</taxon>
        <taxon>Actinomycetes</taxon>
        <taxon>Kitasatosporales</taxon>
        <taxon>Streptomycetaceae</taxon>
        <taxon>Streptacidiphilus</taxon>
    </lineage>
</organism>
<gene>
    <name evidence="2" type="ORF">SAMN05414137_106164</name>
</gene>